<keyword evidence="6 13" id="KW-0418">Kinase</keyword>
<accession>A0ABQ1KS27</accession>
<name>A0ABQ1KS27_9GAMM</name>
<sequence>MAFEQIRASELLKQFQISESDLQLIREFGQLPQIDVDNLIEDFYEWLQYQGWYRDFFSSGVPPRVKSLQGDYWRDFLKAEVDETYTERRITIGKVHASINLPVSAYLAGMNFCQVWLGNHARRQIKQSDKRLELITAIGKLVQLDANIVMHVYAWQSMETIRLQGELTNKIVTETARVVNTAATGDFNVRYISQQQEDGLEQPINQLIESLGLVASQAREIAEGNYDIQVRPRNDKDQLGLSMNRMVSSLQDIGRVAEAVAQGNYEVGLEPKGEKDRLSRALNQMVDNLRRFSVDSEREKWLKTGMADLAMVVRGSLDITELTDRILRFLADYLQAQVGVFYVTQSDGALELASSYAFTRRKHLSNRIQPGEGLVGQVLKERKPILLSNVPRDYIAISSGLGEQVPGNIIVQPVVYDGRVTGVIELGSFGTFSDIQLELLEQVGETIAISIRSAQDRDTMQQLLEESQQTAEELEAQQEELQAANEELEEQAQALKRSEEELTSRKELLEKSNRELQRKTADLERQKAEVEQARAELQRKAEQLAITSRYKSEFLANMSHELRTPLNSLLLLSQSLADNKEGNLSETQVEDLRVIHEGGRSLLLLINDILDLSKVEAGKMQISSAKANLTALSDRLSSQFKPIAQQGGVEFRVEMAADPELEIHTDEQRLEQILRNLLSNAFKFTHSGSVRLLIEAVDAGLAFRVIDSGIGIAAEKQSAIFEAFQQADGSTNRAYGGTGLGLTISRELAGLLGGEIHLHSEPGQGSTFSLVLPRRPALEPALTIGRSGNDSDSTPLPAAAHHAALTAESGGTVSVTPPPGNYVLIVEDDPQFSRILAEMAEQRGFTSLVTDKGKAALKLVLSHEPKAVILDMGLPDTDGLQVLEALKASPHTRDIPVHIISARDEDLQTLQKGALGFLTKPASVEELDQVFTRFEALLQRDIKQLLLIEDDSGACRAIRRLLEDRSLEIHTAQDAEQAIETLKRQHIDCCVLDLSLPDISGFAFLERVDRDPELRMPPVVVYTGKELSEEEYKRLMGYTNRIVIKDGRSPERLQEEVELFLHSVHRGLPPSLQQGHEVIKALDLNGRKVLVVDDDLRNTYALAKVLKEHGLKVSLADNGQLALDKLKTEEDVELILMDIMMPIMDGYEAMKRIRDQISQSVPIIALTAKAMADDRDKCIEAGANDYMPKPVDINSLLSMMKVWLYH</sequence>
<keyword evidence="4 8" id="KW-0597">Phosphoprotein</keyword>
<dbReference type="PROSITE" id="PS50109">
    <property type="entry name" value="HIS_KIN"/>
    <property type="match status" value="1"/>
</dbReference>
<feature type="modified residue" description="4-aspartylphosphate" evidence="8">
    <location>
        <position position="993"/>
    </location>
</feature>
<dbReference type="InterPro" id="IPR036890">
    <property type="entry name" value="HATPase_C_sf"/>
</dbReference>
<dbReference type="Gene3D" id="1.10.287.130">
    <property type="match status" value="1"/>
</dbReference>
<evidence type="ECO:0000313" key="13">
    <source>
        <dbReference type="EMBL" id="GGC04896.1"/>
    </source>
</evidence>
<keyword evidence="9" id="KW-0175">Coiled coil</keyword>
<dbReference type="InterPro" id="IPR003594">
    <property type="entry name" value="HATPase_dom"/>
</dbReference>
<dbReference type="CDD" id="cd06225">
    <property type="entry name" value="HAMP"/>
    <property type="match status" value="2"/>
</dbReference>
<dbReference type="Pfam" id="PF00072">
    <property type="entry name" value="Response_reg"/>
    <property type="match status" value="3"/>
</dbReference>
<dbReference type="Pfam" id="PF11563">
    <property type="entry name" value="Protoglobin"/>
    <property type="match status" value="1"/>
</dbReference>
<dbReference type="Gene3D" id="1.10.490.10">
    <property type="entry name" value="Globins"/>
    <property type="match status" value="1"/>
</dbReference>
<dbReference type="SUPFAM" id="SSF52172">
    <property type="entry name" value="CheY-like"/>
    <property type="match status" value="3"/>
</dbReference>
<dbReference type="Gene3D" id="3.30.450.40">
    <property type="match status" value="1"/>
</dbReference>
<dbReference type="Pfam" id="PF00672">
    <property type="entry name" value="HAMP"/>
    <property type="match status" value="1"/>
</dbReference>
<keyword evidence="14" id="KW-1185">Reference proteome</keyword>
<dbReference type="SUPFAM" id="SSF55781">
    <property type="entry name" value="GAF domain-like"/>
    <property type="match status" value="1"/>
</dbReference>
<dbReference type="PRINTS" id="PR00344">
    <property type="entry name" value="BCTRLSENSOR"/>
</dbReference>
<dbReference type="InterPro" id="IPR003661">
    <property type="entry name" value="HisK_dim/P_dom"/>
</dbReference>
<dbReference type="Gene3D" id="3.40.50.2300">
    <property type="match status" value="3"/>
</dbReference>
<feature type="domain" description="HAMP" evidence="12">
    <location>
        <begin position="244"/>
        <end position="294"/>
    </location>
</feature>
<dbReference type="Pfam" id="PF02518">
    <property type="entry name" value="HATPase_c"/>
    <property type="match status" value="1"/>
</dbReference>
<dbReference type="InterPro" id="IPR036097">
    <property type="entry name" value="HisK_dim/P_sf"/>
</dbReference>
<evidence type="ECO:0000259" key="10">
    <source>
        <dbReference type="PROSITE" id="PS50109"/>
    </source>
</evidence>
<dbReference type="InterPro" id="IPR004358">
    <property type="entry name" value="Sig_transdc_His_kin-like_C"/>
</dbReference>
<keyword evidence="7" id="KW-0902">Two-component regulatory system</keyword>
<dbReference type="CDD" id="cd17546">
    <property type="entry name" value="REC_hyHK_CKI1_RcsC-like"/>
    <property type="match status" value="1"/>
</dbReference>
<dbReference type="EC" id="2.7.13.3" evidence="3"/>
<dbReference type="PROSITE" id="PS50110">
    <property type="entry name" value="RESPONSE_REGULATORY"/>
    <property type="match status" value="3"/>
</dbReference>
<feature type="modified residue" description="4-aspartylphosphate" evidence="8">
    <location>
        <position position="871"/>
    </location>
</feature>
<keyword evidence="5" id="KW-0808">Transferase</keyword>
<dbReference type="InterPro" id="IPR003660">
    <property type="entry name" value="HAMP_dom"/>
</dbReference>
<gene>
    <name evidence="13" type="ORF">GCM10011352_33840</name>
</gene>
<dbReference type="InterPro" id="IPR003018">
    <property type="entry name" value="GAF"/>
</dbReference>
<dbReference type="InterPro" id="IPR005467">
    <property type="entry name" value="His_kinase_dom"/>
</dbReference>
<dbReference type="PROSITE" id="PS50885">
    <property type="entry name" value="HAMP"/>
    <property type="match status" value="1"/>
</dbReference>
<proteinExistence type="predicted"/>
<dbReference type="SUPFAM" id="SSF46458">
    <property type="entry name" value="Globin-like"/>
    <property type="match status" value="1"/>
</dbReference>
<organism evidence="13 14">
    <name type="scientific">Marinobacterium zhoushanense</name>
    <dbReference type="NCBI Taxonomy" id="1679163"/>
    <lineage>
        <taxon>Bacteria</taxon>
        <taxon>Pseudomonadati</taxon>
        <taxon>Pseudomonadota</taxon>
        <taxon>Gammaproteobacteria</taxon>
        <taxon>Oceanospirillales</taxon>
        <taxon>Oceanospirillaceae</taxon>
        <taxon>Marinobacterium</taxon>
    </lineage>
</organism>
<dbReference type="SMART" id="SM00065">
    <property type="entry name" value="GAF"/>
    <property type="match status" value="1"/>
</dbReference>
<dbReference type="GO" id="GO:0016301">
    <property type="term" value="F:kinase activity"/>
    <property type="evidence" value="ECO:0007669"/>
    <property type="project" value="UniProtKB-KW"/>
</dbReference>
<protein>
    <recommendedName>
        <fullName evidence="3">histidine kinase</fullName>
        <ecNumber evidence="3">2.7.13.3</ecNumber>
    </recommendedName>
</protein>
<dbReference type="SMART" id="SM00388">
    <property type="entry name" value="HisKA"/>
    <property type="match status" value="1"/>
</dbReference>
<evidence type="ECO:0000256" key="1">
    <source>
        <dbReference type="ARBA" id="ARBA00000085"/>
    </source>
</evidence>
<reference evidence="14" key="1">
    <citation type="journal article" date="2019" name="Int. J. Syst. Evol. Microbiol.">
        <title>The Global Catalogue of Microorganisms (GCM) 10K type strain sequencing project: providing services to taxonomists for standard genome sequencing and annotation.</title>
        <authorList>
            <consortium name="The Broad Institute Genomics Platform"/>
            <consortium name="The Broad Institute Genome Sequencing Center for Infectious Disease"/>
            <person name="Wu L."/>
            <person name="Ma J."/>
        </authorList>
    </citation>
    <scope>NUCLEOTIDE SEQUENCE [LARGE SCALE GENOMIC DNA]</scope>
    <source>
        <strain evidence="14">CGMCC 1.15341</strain>
    </source>
</reference>
<feature type="domain" description="Response regulatory" evidence="11">
    <location>
        <begin position="944"/>
        <end position="1060"/>
    </location>
</feature>
<dbReference type="Pfam" id="PF13185">
    <property type="entry name" value="GAF_2"/>
    <property type="match status" value="1"/>
</dbReference>
<feature type="modified residue" description="4-aspartylphosphate" evidence="8">
    <location>
        <position position="1138"/>
    </location>
</feature>
<evidence type="ECO:0000256" key="2">
    <source>
        <dbReference type="ARBA" id="ARBA00004370"/>
    </source>
</evidence>
<dbReference type="InterPro" id="IPR012292">
    <property type="entry name" value="Globin/Proto"/>
</dbReference>
<evidence type="ECO:0000259" key="12">
    <source>
        <dbReference type="PROSITE" id="PS50885"/>
    </source>
</evidence>
<dbReference type="InterPro" id="IPR001789">
    <property type="entry name" value="Sig_transdc_resp-reg_receiver"/>
</dbReference>
<evidence type="ECO:0000313" key="14">
    <source>
        <dbReference type="Proteomes" id="UP000629025"/>
    </source>
</evidence>
<dbReference type="CDD" id="cd16922">
    <property type="entry name" value="HATPase_EvgS-ArcB-TorS-like"/>
    <property type="match status" value="1"/>
</dbReference>
<evidence type="ECO:0000256" key="4">
    <source>
        <dbReference type="ARBA" id="ARBA00022553"/>
    </source>
</evidence>
<dbReference type="SUPFAM" id="SSF47384">
    <property type="entry name" value="Homodimeric domain of signal transducing histidine kinase"/>
    <property type="match status" value="1"/>
</dbReference>
<dbReference type="CDD" id="cd00156">
    <property type="entry name" value="REC"/>
    <property type="match status" value="2"/>
</dbReference>
<dbReference type="Gene3D" id="3.30.565.10">
    <property type="entry name" value="Histidine kinase-like ATPase, C-terminal domain"/>
    <property type="match status" value="1"/>
</dbReference>
<dbReference type="RefSeq" id="WP_188750489.1">
    <property type="nucleotide sequence ID" value="NZ_BMIJ01000007.1"/>
</dbReference>
<feature type="domain" description="Response regulatory" evidence="11">
    <location>
        <begin position="1088"/>
        <end position="1204"/>
    </location>
</feature>
<dbReference type="InterPro" id="IPR029016">
    <property type="entry name" value="GAF-like_dom_sf"/>
</dbReference>
<dbReference type="Proteomes" id="UP000629025">
    <property type="component" value="Unassembled WGS sequence"/>
</dbReference>
<dbReference type="SMART" id="SM00448">
    <property type="entry name" value="REC"/>
    <property type="match status" value="3"/>
</dbReference>
<feature type="domain" description="Response regulatory" evidence="11">
    <location>
        <begin position="822"/>
        <end position="935"/>
    </location>
</feature>
<evidence type="ECO:0000256" key="6">
    <source>
        <dbReference type="ARBA" id="ARBA00022777"/>
    </source>
</evidence>
<comment type="catalytic activity">
    <reaction evidence="1">
        <text>ATP + protein L-histidine = ADP + protein N-phospho-L-histidine.</text>
        <dbReference type="EC" id="2.7.13.3"/>
    </reaction>
</comment>
<dbReference type="InterPro" id="IPR044398">
    <property type="entry name" value="Globin-sensor_dom"/>
</dbReference>
<evidence type="ECO:0000256" key="7">
    <source>
        <dbReference type="ARBA" id="ARBA00023012"/>
    </source>
</evidence>
<dbReference type="PANTHER" id="PTHR45339">
    <property type="entry name" value="HYBRID SIGNAL TRANSDUCTION HISTIDINE KINASE J"/>
    <property type="match status" value="1"/>
</dbReference>
<dbReference type="EMBL" id="BMIJ01000007">
    <property type="protein sequence ID" value="GGC04896.1"/>
    <property type="molecule type" value="Genomic_DNA"/>
</dbReference>
<dbReference type="InterPro" id="IPR009050">
    <property type="entry name" value="Globin-like_sf"/>
</dbReference>
<comment type="subcellular location">
    <subcellularLocation>
        <location evidence="2">Membrane</location>
    </subcellularLocation>
</comment>
<evidence type="ECO:0000256" key="9">
    <source>
        <dbReference type="SAM" id="Coils"/>
    </source>
</evidence>
<dbReference type="SUPFAM" id="SSF55874">
    <property type="entry name" value="ATPase domain of HSP90 chaperone/DNA topoisomerase II/histidine kinase"/>
    <property type="match status" value="1"/>
</dbReference>
<evidence type="ECO:0000259" key="11">
    <source>
        <dbReference type="PROSITE" id="PS50110"/>
    </source>
</evidence>
<dbReference type="Pfam" id="PF00512">
    <property type="entry name" value="HisKA"/>
    <property type="match status" value="1"/>
</dbReference>
<feature type="domain" description="Histidine kinase" evidence="10">
    <location>
        <begin position="557"/>
        <end position="776"/>
    </location>
</feature>
<comment type="caution">
    <text evidence="13">The sequence shown here is derived from an EMBL/GenBank/DDBJ whole genome shotgun (WGS) entry which is preliminary data.</text>
</comment>
<dbReference type="PANTHER" id="PTHR45339:SF1">
    <property type="entry name" value="HYBRID SIGNAL TRANSDUCTION HISTIDINE KINASE J"/>
    <property type="match status" value="1"/>
</dbReference>
<evidence type="ECO:0000256" key="3">
    <source>
        <dbReference type="ARBA" id="ARBA00012438"/>
    </source>
</evidence>
<dbReference type="SMART" id="SM00387">
    <property type="entry name" value="HATPase_c"/>
    <property type="match status" value="1"/>
</dbReference>
<dbReference type="InterPro" id="IPR011006">
    <property type="entry name" value="CheY-like_superfamily"/>
</dbReference>
<feature type="coiled-coil region" evidence="9">
    <location>
        <begin position="457"/>
        <end position="547"/>
    </location>
</feature>
<evidence type="ECO:0000256" key="5">
    <source>
        <dbReference type="ARBA" id="ARBA00022679"/>
    </source>
</evidence>
<evidence type="ECO:0000256" key="8">
    <source>
        <dbReference type="PROSITE-ProRule" id="PRU00169"/>
    </source>
</evidence>